<dbReference type="Gramene" id="Bra040622.1">
    <property type="protein sequence ID" value="Bra040622.1-P"/>
    <property type="gene ID" value="Bra040622"/>
</dbReference>
<proteinExistence type="predicted"/>
<dbReference type="Proteomes" id="UP000011750">
    <property type="component" value="Unassembled WGS sequence"/>
</dbReference>
<reference evidence="2" key="2">
    <citation type="journal article" date="2018" name="Hortic Res">
        <title>Improved Brassica rapa reference genome by single-molecule sequencing and chromosome conformation capture technologies.</title>
        <authorList>
            <person name="Zhang L."/>
            <person name="Cai X."/>
            <person name="Wu J."/>
            <person name="Liu M."/>
            <person name="Grob S."/>
            <person name="Cheng F."/>
            <person name="Liang J."/>
            <person name="Cai C."/>
            <person name="Liu Z."/>
            <person name="Liu B."/>
            <person name="Wang F."/>
            <person name="Li S."/>
            <person name="Liu F."/>
            <person name="Li X."/>
            <person name="Cheng L."/>
            <person name="Yang W."/>
            <person name="Li M.H."/>
            <person name="Grossniklaus U."/>
            <person name="Zheng H."/>
            <person name="Wang X."/>
        </authorList>
    </citation>
    <scope>NUCLEOTIDE SEQUENCE [LARGE SCALE GENOMIC DNA]</scope>
    <source>
        <strain evidence="2">cv. Chiifu-401-42</strain>
    </source>
</reference>
<accession>M4FHP4</accession>
<evidence type="ECO:0000313" key="2">
    <source>
        <dbReference type="Proteomes" id="UP000011750"/>
    </source>
</evidence>
<dbReference type="EnsemblPlants" id="Bra040622.1">
    <property type="protein sequence ID" value="Bra040622.1-P"/>
    <property type="gene ID" value="Bra040622"/>
</dbReference>
<dbReference type="HOGENOM" id="CLU_848242_0_0_1"/>
<reference evidence="2" key="1">
    <citation type="journal article" date="2011" name="Nat. Genet.">
        <title>The genome of the mesopolyploid crop species Brassica rapa.</title>
        <authorList>
            <consortium name="Brassica rapa Genome Sequencing Project Consortium"/>
            <person name="Wang X."/>
            <person name="Wang H."/>
            <person name="Wang J."/>
            <person name="Sun R."/>
            <person name="Wu J."/>
            <person name="Liu S."/>
            <person name="Bai Y."/>
            <person name="Mun J.H."/>
            <person name="Bancroft I."/>
            <person name="Cheng F."/>
            <person name="Huang S."/>
            <person name="Li X."/>
            <person name="Hua W."/>
            <person name="Wang J."/>
            <person name="Wang X."/>
            <person name="Freeling M."/>
            <person name="Pires J.C."/>
            <person name="Paterson A.H."/>
            <person name="Chalhoub B."/>
            <person name="Wang B."/>
            <person name="Hayward A."/>
            <person name="Sharpe A.G."/>
            <person name="Park B.S."/>
            <person name="Weisshaar B."/>
            <person name="Liu B."/>
            <person name="Li B."/>
            <person name="Liu B."/>
            <person name="Tong C."/>
            <person name="Song C."/>
            <person name="Duran C."/>
            <person name="Peng C."/>
            <person name="Geng C."/>
            <person name="Koh C."/>
            <person name="Lin C."/>
            <person name="Edwards D."/>
            <person name="Mu D."/>
            <person name="Shen D."/>
            <person name="Soumpourou E."/>
            <person name="Li F."/>
            <person name="Fraser F."/>
            <person name="Conant G."/>
            <person name="Lassalle G."/>
            <person name="King G.J."/>
            <person name="Bonnema G."/>
            <person name="Tang H."/>
            <person name="Wang H."/>
            <person name="Belcram H."/>
            <person name="Zhou H."/>
            <person name="Hirakawa H."/>
            <person name="Abe H."/>
            <person name="Guo H."/>
            <person name="Wang H."/>
            <person name="Jin H."/>
            <person name="Parkin I.A."/>
            <person name="Batley J."/>
            <person name="Kim J.S."/>
            <person name="Just J."/>
            <person name="Li J."/>
            <person name="Xu J."/>
            <person name="Deng J."/>
            <person name="Kim J.A."/>
            <person name="Li J."/>
            <person name="Yu J."/>
            <person name="Meng J."/>
            <person name="Wang J."/>
            <person name="Min J."/>
            <person name="Poulain J."/>
            <person name="Wang J."/>
            <person name="Hatakeyama K."/>
            <person name="Wu K."/>
            <person name="Wang L."/>
            <person name="Fang L."/>
            <person name="Trick M."/>
            <person name="Links M.G."/>
            <person name="Zhao M."/>
            <person name="Jin M."/>
            <person name="Ramchiary N."/>
            <person name="Drou N."/>
            <person name="Berkman P.J."/>
            <person name="Cai Q."/>
            <person name="Huang Q."/>
            <person name="Li R."/>
            <person name="Tabata S."/>
            <person name="Cheng S."/>
            <person name="Zhang S."/>
            <person name="Zhang S."/>
            <person name="Huang S."/>
            <person name="Sato S."/>
            <person name="Sun S."/>
            <person name="Kwon S.J."/>
            <person name="Choi S.R."/>
            <person name="Lee T.H."/>
            <person name="Fan W."/>
            <person name="Zhao X."/>
            <person name="Tan X."/>
            <person name="Xu X."/>
            <person name="Wang Y."/>
            <person name="Qiu Y."/>
            <person name="Yin Y."/>
            <person name="Li Y."/>
            <person name="Du Y."/>
            <person name="Liao Y."/>
            <person name="Lim Y."/>
            <person name="Narusaka Y."/>
            <person name="Wang Y."/>
            <person name="Wang Z."/>
            <person name="Li Z."/>
            <person name="Wang Z."/>
            <person name="Xiong Z."/>
            <person name="Zhang Z."/>
        </authorList>
    </citation>
    <scope>NUCLEOTIDE SEQUENCE [LARGE SCALE GENOMIC DNA]</scope>
    <source>
        <strain evidence="2">cv. Chiifu-401-42</strain>
    </source>
</reference>
<sequence length="328" mass="37587">MHTEEYDEVYEEERTTEYNAILDEEDRLIHHSSWKRNAPSMERKVSTSIDTHPHQTGRKRASTDISYFSLIDTGVDRIREGDYSIGSWADDHHQESYVVETKFMNQEQINFMRVSHIRNFLTCKNIVKQINNEQKLLGERTRFSHSIDKANRPSIDNKPPSSISILPQPSSNVRKNPNYDNQYLTHDEFGISRDQDGYARAIDGHQLQVSRENIANILQLMEHIISSCNNAPSQHISRRLQKSSMTQLDMIMDQPADGDRDGEFRDDPAEEDDVLTIPKGPITRARARKLKEAIGGLIRKSLEQEECLGGSLILQDTLITIQAILPSS</sequence>
<protein>
    <submittedName>
        <fullName evidence="1">Uncharacterized protein</fullName>
    </submittedName>
</protein>
<organism evidence="1 2">
    <name type="scientific">Brassica campestris</name>
    <name type="common">Field mustard</name>
    <dbReference type="NCBI Taxonomy" id="3711"/>
    <lineage>
        <taxon>Eukaryota</taxon>
        <taxon>Viridiplantae</taxon>
        <taxon>Streptophyta</taxon>
        <taxon>Embryophyta</taxon>
        <taxon>Tracheophyta</taxon>
        <taxon>Spermatophyta</taxon>
        <taxon>Magnoliopsida</taxon>
        <taxon>eudicotyledons</taxon>
        <taxon>Gunneridae</taxon>
        <taxon>Pentapetalae</taxon>
        <taxon>rosids</taxon>
        <taxon>malvids</taxon>
        <taxon>Brassicales</taxon>
        <taxon>Brassicaceae</taxon>
        <taxon>Brassiceae</taxon>
        <taxon>Brassica</taxon>
    </lineage>
</organism>
<reference evidence="1" key="3">
    <citation type="submission" date="2023-03" db="UniProtKB">
        <authorList>
            <consortium name="EnsemblPlants"/>
        </authorList>
    </citation>
    <scope>IDENTIFICATION</scope>
    <source>
        <strain evidence="1">cv. Chiifu-401-42</strain>
    </source>
</reference>
<dbReference type="AlphaFoldDB" id="M4FHP4"/>
<evidence type="ECO:0000313" key="1">
    <source>
        <dbReference type="EnsemblPlants" id="Bra040622.1-P"/>
    </source>
</evidence>
<name>M4FHP4_BRACM</name>
<keyword evidence="2" id="KW-1185">Reference proteome</keyword>
<dbReference type="InParanoid" id="M4FHP4"/>